<feature type="chain" id="PRO_5047070015" evidence="3">
    <location>
        <begin position="33"/>
        <end position="483"/>
    </location>
</feature>
<dbReference type="InterPro" id="IPR050280">
    <property type="entry name" value="OMP_Chaperone_SurA"/>
</dbReference>
<dbReference type="InterPro" id="IPR000297">
    <property type="entry name" value="PPIase_PpiC"/>
</dbReference>
<dbReference type="Pfam" id="PF00639">
    <property type="entry name" value="Rotamase"/>
    <property type="match status" value="2"/>
</dbReference>
<reference evidence="6" key="1">
    <citation type="journal article" date="2019" name="Int. J. Syst. Evol. Microbiol.">
        <title>The Global Catalogue of Microorganisms (GCM) 10K type strain sequencing project: providing services to taxonomists for standard genome sequencing and annotation.</title>
        <authorList>
            <consortium name="The Broad Institute Genomics Platform"/>
            <consortium name="The Broad Institute Genome Sequencing Center for Infectious Disease"/>
            <person name="Wu L."/>
            <person name="Ma J."/>
        </authorList>
    </citation>
    <scope>NUCLEOTIDE SEQUENCE [LARGE SCALE GENOMIC DNA]</scope>
    <source>
        <strain evidence="6">KCTC 42587</strain>
    </source>
</reference>
<evidence type="ECO:0000256" key="3">
    <source>
        <dbReference type="SAM" id="SignalP"/>
    </source>
</evidence>
<gene>
    <name evidence="5" type="ORF">ACFSQP_12395</name>
</gene>
<sequence>MLLKINNLKFTTSPVQVLFCLAICLLSAGLQAQEIIEDDAPASKKVIDTLENTGAKKIDGVAAVVGEYVILESDVDDNIMQLKAQGASLDGVTRCQLFGKLLEDKLYAHHAIQDSIIVSDAEIRSNVDYQLQQFMAQSGQSMEQLLELYNQPNEKAFREEMYEINKSQKLASEMQKKILDGVEITPEETRQFFSQIPADERPTFGTELKVSQIVIEPKVSEEENERIINQLKQFKADVIENGANFRSKVVLYSDDKASIPQGGMYTLNRKRPRMVKEFREVAFSLQEGEISDPVKTDYGYHIIYLEKIRGQEYDVRHILLIPKVSEEAIAEAREKLTKIRQRIVDGHISFADAAREFSDQKETRSEGGLLINPATQDYNFELTKIDPELYGQIQDLEEGEVSLIQTDQDRTGNIKFKILMVSDRVEEHVADYSRDYLKIKELALNEKRIKAIEKWQNEKIMDTYIKINGDYRDCDFSSNWLKQ</sequence>
<dbReference type="SUPFAM" id="SSF109998">
    <property type="entry name" value="Triger factor/SurA peptide-binding domain-like"/>
    <property type="match status" value="1"/>
</dbReference>
<dbReference type="GO" id="GO:0003755">
    <property type="term" value="F:peptidyl-prolyl cis-trans isomerase activity"/>
    <property type="evidence" value="ECO:0007669"/>
    <property type="project" value="UniProtKB-EC"/>
</dbReference>
<evidence type="ECO:0000313" key="5">
    <source>
        <dbReference type="EMBL" id="MFD2552614.1"/>
    </source>
</evidence>
<dbReference type="SUPFAM" id="SSF54534">
    <property type="entry name" value="FKBP-like"/>
    <property type="match status" value="2"/>
</dbReference>
<feature type="signal peptide" evidence="3">
    <location>
        <begin position="1"/>
        <end position="32"/>
    </location>
</feature>
<feature type="domain" description="PpiC" evidence="4">
    <location>
        <begin position="205"/>
        <end position="307"/>
    </location>
</feature>
<dbReference type="Gene3D" id="3.10.50.40">
    <property type="match status" value="2"/>
</dbReference>
<evidence type="ECO:0000256" key="1">
    <source>
        <dbReference type="ARBA" id="ARBA00022729"/>
    </source>
</evidence>
<name>A0ABW5KUT1_9FLAO</name>
<dbReference type="InterPro" id="IPR046357">
    <property type="entry name" value="PPIase_dom_sf"/>
</dbReference>
<proteinExistence type="predicted"/>
<dbReference type="EC" id="5.2.1.8" evidence="5"/>
<dbReference type="EMBL" id="JBHULS010000007">
    <property type="protein sequence ID" value="MFD2552614.1"/>
    <property type="molecule type" value="Genomic_DNA"/>
</dbReference>
<evidence type="ECO:0000259" key="4">
    <source>
        <dbReference type="PROSITE" id="PS50198"/>
    </source>
</evidence>
<keyword evidence="1 3" id="KW-0732">Signal</keyword>
<dbReference type="RefSeq" id="WP_376894983.1">
    <property type="nucleotide sequence ID" value="NZ_JBHULS010000007.1"/>
</dbReference>
<evidence type="ECO:0000256" key="2">
    <source>
        <dbReference type="PROSITE-ProRule" id="PRU00278"/>
    </source>
</evidence>
<protein>
    <submittedName>
        <fullName evidence="5">Peptidylprolyl isomerase</fullName>
        <ecNumber evidence="5">5.2.1.8</ecNumber>
    </submittedName>
</protein>
<dbReference type="PANTHER" id="PTHR47637">
    <property type="entry name" value="CHAPERONE SURA"/>
    <property type="match status" value="1"/>
</dbReference>
<dbReference type="PANTHER" id="PTHR47637:SF1">
    <property type="entry name" value="CHAPERONE SURA"/>
    <property type="match status" value="1"/>
</dbReference>
<evidence type="ECO:0000313" key="6">
    <source>
        <dbReference type="Proteomes" id="UP001597472"/>
    </source>
</evidence>
<keyword evidence="2" id="KW-0697">Rotamase</keyword>
<keyword evidence="6" id="KW-1185">Reference proteome</keyword>
<keyword evidence="2 5" id="KW-0413">Isomerase</keyword>
<dbReference type="Proteomes" id="UP001597472">
    <property type="component" value="Unassembled WGS sequence"/>
</dbReference>
<organism evidence="5 6">
    <name type="scientific">Bizionia sediminis</name>
    <dbReference type="NCBI Taxonomy" id="1737064"/>
    <lineage>
        <taxon>Bacteria</taxon>
        <taxon>Pseudomonadati</taxon>
        <taxon>Bacteroidota</taxon>
        <taxon>Flavobacteriia</taxon>
        <taxon>Flavobacteriales</taxon>
        <taxon>Flavobacteriaceae</taxon>
        <taxon>Bizionia</taxon>
    </lineage>
</organism>
<feature type="domain" description="PpiC" evidence="4">
    <location>
        <begin position="310"/>
        <end position="423"/>
    </location>
</feature>
<dbReference type="InterPro" id="IPR027304">
    <property type="entry name" value="Trigger_fact/SurA_dom_sf"/>
</dbReference>
<accession>A0ABW5KUT1</accession>
<comment type="caution">
    <text evidence="5">The sequence shown here is derived from an EMBL/GenBank/DDBJ whole genome shotgun (WGS) entry which is preliminary data.</text>
</comment>
<dbReference type="Gene3D" id="1.10.4030.10">
    <property type="entry name" value="Porin chaperone SurA, peptide-binding domain"/>
    <property type="match status" value="1"/>
</dbReference>
<dbReference type="PROSITE" id="PS50198">
    <property type="entry name" value="PPIC_PPIASE_2"/>
    <property type="match status" value="2"/>
</dbReference>